<keyword evidence="3" id="KW-1185">Reference proteome</keyword>
<evidence type="ECO:0000313" key="3">
    <source>
        <dbReference type="Proteomes" id="UP000325081"/>
    </source>
</evidence>
<dbReference type="Proteomes" id="UP000325081">
    <property type="component" value="Unassembled WGS sequence"/>
</dbReference>
<accession>A0A5A7PZS8</accession>
<feature type="compositionally biased region" description="Low complexity" evidence="1">
    <location>
        <begin position="54"/>
        <end position="71"/>
    </location>
</feature>
<feature type="region of interest" description="Disordered" evidence="1">
    <location>
        <begin position="238"/>
        <end position="261"/>
    </location>
</feature>
<dbReference type="AlphaFoldDB" id="A0A5A7PZS8"/>
<feature type="compositionally biased region" description="Low complexity" evidence="1">
    <location>
        <begin position="239"/>
        <end position="251"/>
    </location>
</feature>
<protein>
    <submittedName>
        <fullName evidence="2">Uncharacterized protein</fullName>
    </submittedName>
</protein>
<dbReference type="EMBL" id="BKCP01005505">
    <property type="protein sequence ID" value="GER38399.1"/>
    <property type="molecule type" value="Genomic_DNA"/>
</dbReference>
<evidence type="ECO:0000256" key="1">
    <source>
        <dbReference type="SAM" id="MobiDB-lite"/>
    </source>
</evidence>
<feature type="region of interest" description="Disordered" evidence="1">
    <location>
        <begin position="32"/>
        <end position="75"/>
    </location>
</feature>
<feature type="non-terminal residue" evidence="2">
    <location>
        <position position="426"/>
    </location>
</feature>
<reference evidence="3" key="1">
    <citation type="journal article" date="2019" name="Curr. Biol.">
        <title>Genome Sequence of Striga asiatica Provides Insight into the Evolution of Plant Parasitism.</title>
        <authorList>
            <person name="Yoshida S."/>
            <person name="Kim S."/>
            <person name="Wafula E.K."/>
            <person name="Tanskanen J."/>
            <person name="Kim Y.M."/>
            <person name="Honaas L."/>
            <person name="Yang Z."/>
            <person name="Spallek T."/>
            <person name="Conn C.E."/>
            <person name="Ichihashi Y."/>
            <person name="Cheong K."/>
            <person name="Cui S."/>
            <person name="Der J.P."/>
            <person name="Gundlach H."/>
            <person name="Jiao Y."/>
            <person name="Hori C."/>
            <person name="Ishida J.K."/>
            <person name="Kasahara H."/>
            <person name="Kiba T."/>
            <person name="Kim M.S."/>
            <person name="Koo N."/>
            <person name="Laohavisit A."/>
            <person name="Lee Y.H."/>
            <person name="Lumba S."/>
            <person name="McCourt P."/>
            <person name="Mortimer J.C."/>
            <person name="Mutuku J.M."/>
            <person name="Nomura T."/>
            <person name="Sasaki-Sekimoto Y."/>
            <person name="Seto Y."/>
            <person name="Wang Y."/>
            <person name="Wakatake T."/>
            <person name="Sakakibara H."/>
            <person name="Demura T."/>
            <person name="Yamaguchi S."/>
            <person name="Yoneyama K."/>
            <person name="Manabe R.I."/>
            <person name="Nelson D.C."/>
            <person name="Schulman A.H."/>
            <person name="Timko M.P."/>
            <person name="dePamphilis C.W."/>
            <person name="Choi D."/>
            <person name="Shirasu K."/>
        </authorList>
    </citation>
    <scope>NUCLEOTIDE SEQUENCE [LARGE SCALE GENOMIC DNA]</scope>
    <source>
        <strain evidence="3">cv. UVA1</strain>
    </source>
</reference>
<sequence length="426" mass="46495">PVASSSPRRRLTAAILVQSRVVGVPAGEESTKPEVGFFNGRRTSTTTRPFAAAPRRPSFSGPNSSSSPFGPVRDPGRVRRATCKFRSRRAAAMLRASSLTRASFFCQPCFKFVTAAFLKALISPPLIYPSSHQSPQFHISLARFSYPSPSSKSLPRSHVEFRLKPDRRFPLTSSRRRSTQPPARGIAVVEATAEPLSTSSLAGDCSPPVVAVANSTPRPRPATYYPCPAGIATTVNCRAPSPASSSSPSTSHHQQAELCPPASPLSKQPLYFPSSSPHRRYPRLRALLAANPSHRRDVTSRRRVPLFREQLAGVQATIRSAVVSFRAAKSSVGDPFMDKTLIFSFMNKRLHRPMRGSDTLAIFVNTAVIKPSCKSELPSGVDIIRTTKIRTTKVIASLYSQKELVKFMYQTETVLPSPSSQEAKPP</sequence>
<organism evidence="2 3">
    <name type="scientific">Striga asiatica</name>
    <name type="common">Asiatic witchweed</name>
    <name type="synonym">Buchnera asiatica</name>
    <dbReference type="NCBI Taxonomy" id="4170"/>
    <lineage>
        <taxon>Eukaryota</taxon>
        <taxon>Viridiplantae</taxon>
        <taxon>Streptophyta</taxon>
        <taxon>Embryophyta</taxon>
        <taxon>Tracheophyta</taxon>
        <taxon>Spermatophyta</taxon>
        <taxon>Magnoliopsida</taxon>
        <taxon>eudicotyledons</taxon>
        <taxon>Gunneridae</taxon>
        <taxon>Pentapetalae</taxon>
        <taxon>asterids</taxon>
        <taxon>lamiids</taxon>
        <taxon>Lamiales</taxon>
        <taxon>Orobanchaceae</taxon>
        <taxon>Buchnereae</taxon>
        <taxon>Striga</taxon>
    </lineage>
</organism>
<proteinExistence type="predicted"/>
<comment type="caution">
    <text evidence="2">The sequence shown here is derived from an EMBL/GenBank/DDBJ whole genome shotgun (WGS) entry which is preliminary data.</text>
</comment>
<gene>
    <name evidence="2" type="ORF">STAS_14924</name>
</gene>
<evidence type="ECO:0000313" key="2">
    <source>
        <dbReference type="EMBL" id="GER38399.1"/>
    </source>
</evidence>
<feature type="non-terminal residue" evidence="2">
    <location>
        <position position="1"/>
    </location>
</feature>
<name>A0A5A7PZS8_STRAF</name>